<feature type="compositionally biased region" description="Basic and acidic residues" evidence="1">
    <location>
        <begin position="93"/>
        <end position="103"/>
    </location>
</feature>
<proteinExistence type="predicted"/>
<comment type="caution">
    <text evidence="2">The sequence shown here is derived from an EMBL/GenBank/DDBJ whole genome shotgun (WGS) entry which is preliminary data.</text>
</comment>
<gene>
    <name evidence="2" type="ORF">HAX54_047093</name>
</gene>
<name>A0ABS8SSI7_DATST</name>
<feature type="compositionally biased region" description="Low complexity" evidence="1">
    <location>
        <begin position="52"/>
        <end position="62"/>
    </location>
</feature>
<keyword evidence="3" id="KW-1185">Reference proteome</keyword>
<dbReference type="EMBL" id="JACEIK010000754">
    <property type="protein sequence ID" value="MCD7461775.1"/>
    <property type="molecule type" value="Genomic_DNA"/>
</dbReference>
<reference evidence="2 3" key="1">
    <citation type="journal article" date="2021" name="BMC Genomics">
        <title>Datura genome reveals duplications of psychoactive alkaloid biosynthetic genes and high mutation rate following tissue culture.</title>
        <authorList>
            <person name="Rajewski A."/>
            <person name="Carter-House D."/>
            <person name="Stajich J."/>
            <person name="Litt A."/>
        </authorList>
    </citation>
    <scope>NUCLEOTIDE SEQUENCE [LARGE SCALE GENOMIC DNA]</scope>
    <source>
        <strain evidence="2">AR-01</strain>
    </source>
</reference>
<sequence>MKGGPVKEGEDERRRGCGDGFADSVAMVMRVSPEISEGERGGEGSEEGKRTAGVSGSAAAVVRRSRRPETLGRCFGWCRRAVEREGDESGGQRYRDSPENGVRKEKKRGVGGLERERGKMGSEKSFRVFWVLKEDG</sequence>
<accession>A0ABS8SSI7</accession>
<feature type="compositionally biased region" description="Basic and acidic residues" evidence="1">
    <location>
        <begin position="1"/>
        <end position="17"/>
    </location>
</feature>
<evidence type="ECO:0000313" key="2">
    <source>
        <dbReference type="EMBL" id="MCD7461775.1"/>
    </source>
</evidence>
<organism evidence="2 3">
    <name type="scientific">Datura stramonium</name>
    <name type="common">Jimsonweed</name>
    <name type="synonym">Common thornapple</name>
    <dbReference type="NCBI Taxonomy" id="4076"/>
    <lineage>
        <taxon>Eukaryota</taxon>
        <taxon>Viridiplantae</taxon>
        <taxon>Streptophyta</taxon>
        <taxon>Embryophyta</taxon>
        <taxon>Tracheophyta</taxon>
        <taxon>Spermatophyta</taxon>
        <taxon>Magnoliopsida</taxon>
        <taxon>eudicotyledons</taxon>
        <taxon>Gunneridae</taxon>
        <taxon>Pentapetalae</taxon>
        <taxon>asterids</taxon>
        <taxon>lamiids</taxon>
        <taxon>Solanales</taxon>
        <taxon>Solanaceae</taxon>
        <taxon>Solanoideae</taxon>
        <taxon>Datureae</taxon>
        <taxon>Datura</taxon>
    </lineage>
</organism>
<feature type="region of interest" description="Disordered" evidence="1">
    <location>
        <begin position="84"/>
        <end position="118"/>
    </location>
</feature>
<dbReference type="Proteomes" id="UP000823775">
    <property type="component" value="Unassembled WGS sequence"/>
</dbReference>
<feature type="region of interest" description="Disordered" evidence="1">
    <location>
        <begin position="1"/>
        <end position="67"/>
    </location>
</feature>
<evidence type="ECO:0000313" key="3">
    <source>
        <dbReference type="Proteomes" id="UP000823775"/>
    </source>
</evidence>
<feature type="compositionally biased region" description="Basic and acidic residues" evidence="1">
    <location>
        <begin position="37"/>
        <end position="50"/>
    </location>
</feature>
<protein>
    <submittedName>
        <fullName evidence="2">Uncharacterized protein</fullName>
    </submittedName>
</protein>
<evidence type="ECO:0000256" key="1">
    <source>
        <dbReference type="SAM" id="MobiDB-lite"/>
    </source>
</evidence>